<evidence type="ECO:0000313" key="2">
    <source>
        <dbReference type="Proteomes" id="UP001150603"/>
    </source>
</evidence>
<dbReference type="Proteomes" id="UP001150603">
    <property type="component" value="Unassembled WGS sequence"/>
</dbReference>
<accession>A0ACC1JFQ5</accession>
<keyword evidence="2" id="KW-1185">Reference proteome</keyword>
<proteinExistence type="predicted"/>
<gene>
    <name evidence="1" type="ORF">FBU59_000852</name>
</gene>
<comment type="caution">
    <text evidence="1">The sequence shown here is derived from an EMBL/GenBank/DDBJ whole genome shotgun (WGS) entry which is preliminary data.</text>
</comment>
<organism evidence="1 2">
    <name type="scientific">Linderina macrospora</name>
    <dbReference type="NCBI Taxonomy" id="4868"/>
    <lineage>
        <taxon>Eukaryota</taxon>
        <taxon>Fungi</taxon>
        <taxon>Fungi incertae sedis</taxon>
        <taxon>Zoopagomycota</taxon>
        <taxon>Kickxellomycotina</taxon>
        <taxon>Kickxellomycetes</taxon>
        <taxon>Kickxellales</taxon>
        <taxon>Kickxellaceae</taxon>
        <taxon>Linderina</taxon>
    </lineage>
</organism>
<evidence type="ECO:0000313" key="1">
    <source>
        <dbReference type="EMBL" id="KAJ1950066.1"/>
    </source>
</evidence>
<protein>
    <submittedName>
        <fullName evidence="1">Uncharacterized protein</fullName>
    </submittedName>
</protein>
<name>A0ACC1JFQ5_9FUNG</name>
<sequence length="432" mass="47909">MSAMFFFGNREGTETFMPPDRLKTAFYKAIESFPMLVGHVVPSSSSSPRELEVAVDRDNLNMPDYRETVCEHIHYSDITAAHFHRCVWPQGLMAARCIALPDPSTGHIRLVHAHMVRLKKNSGLIIYLSISHCLLDGFGYRLFIDVWAAEARALAANKPAAIPVLCFDRSSWIAWVAPTTRAHLLGLVVRILGVRGHLFRIRREKLSQLVHQISAYTPSGMRVTDNDVLTALACKTVAQATKEAYRHTPRLVTRFIDWVLERAPTQMVGTAVDIRRCLGIADANYTGNAMFVPLFENSLDQAQSPTTAESLAEIVVKVRTAIERVDCALVSGFYQMLKAGRSRLTCPMAGTTKFSIALNVTNQTRMQAYDISFGSGTPDFVTVDPEFAPGVMCIMAAPPSSADLLVNITSEAAVSDQICQNEFWMDMAELIY</sequence>
<dbReference type="EMBL" id="JANBPW010000293">
    <property type="protein sequence ID" value="KAJ1950066.1"/>
    <property type="molecule type" value="Genomic_DNA"/>
</dbReference>
<reference evidence="1" key="1">
    <citation type="submission" date="2022-07" db="EMBL/GenBank/DDBJ databases">
        <title>Phylogenomic reconstructions and comparative analyses of Kickxellomycotina fungi.</title>
        <authorList>
            <person name="Reynolds N.K."/>
            <person name="Stajich J.E."/>
            <person name="Barry K."/>
            <person name="Grigoriev I.V."/>
            <person name="Crous P."/>
            <person name="Smith M.E."/>
        </authorList>
    </citation>
    <scope>NUCLEOTIDE SEQUENCE</scope>
    <source>
        <strain evidence="1">NRRL 5244</strain>
    </source>
</reference>